<keyword evidence="1" id="KW-1133">Transmembrane helix</keyword>
<sequence>MKLARHQSRLYLIAVTILLTGLGSAILIYLTAVDNPNDALGYEMAGGNVYPVTPEDSKMYMHNLELYGGKINVLANELTRWFVGLWHGKSLAFTIAFITIFASFCLFFIASHLSSGSGVRDEHPTRQ</sequence>
<organism evidence="2 3">
    <name type="scientific">Candidatus Sulfobium mesophilum</name>
    <dbReference type="NCBI Taxonomy" id="2016548"/>
    <lineage>
        <taxon>Bacteria</taxon>
        <taxon>Pseudomonadati</taxon>
        <taxon>Nitrospirota</taxon>
        <taxon>Nitrospiria</taxon>
        <taxon>Nitrospirales</taxon>
        <taxon>Nitrospiraceae</taxon>
        <taxon>Candidatus Sulfobium</taxon>
    </lineage>
</organism>
<accession>A0A2U3QL08</accession>
<keyword evidence="1" id="KW-0812">Transmembrane</keyword>
<dbReference type="AlphaFoldDB" id="A0A2U3QL08"/>
<gene>
    <name evidence="2" type="ORF">NBG4_90045</name>
</gene>
<keyword evidence="3" id="KW-1185">Reference proteome</keyword>
<feature type="transmembrane region" description="Helical" evidence="1">
    <location>
        <begin position="12"/>
        <end position="32"/>
    </location>
</feature>
<evidence type="ECO:0000256" key="1">
    <source>
        <dbReference type="SAM" id="Phobius"/>
    </source>
</evidence>
<evidence type="ECO:0000313" key="3">
    <source>
        <dbReference type="Proteomes" id="UP000245125"/>
    </source>
</evidence>
<dbReference type="Proteomes" id="UP000245125">
    <property type="component" value="Unassembled WGS sequence"/>
</dbReference>
<evidence type="ECO:0000313" key="2">
    <source>
        <dbReference type="EMBL" id="SPQ02101.1"/>
    </source>
</evidence>
<proteinExistence type="predicted"/>
<reference evidence="3" key="1">
    <citation type="submission" date="2018-03" db="EMBL/GenBank/DDBJ databases">
        <authorList>
            <person name="Zecchin S."/>
        </authorList>
    </citation>
    <scope>NUCLEOTIDE SEQUENCE [LARGE SCALE GENOMIC DNA]</scope>
</reference>
<protein>
    <submittedName>
        <fullName evidence="2">Uncharacterized protein</fullName>
    </submittedName>
</protein>
<feature type="transmembrane region" description="Helical" evidence="1">
    <location>
        <begin position="91"/>
        <end position="110"/>
    </location>
</feature>
<name>A0A2U3QL08_9BACT</name>
<dbReference type="EMBL" id="OUUY01000141">
    <property type="protein sequence ID" value="SPQ02101.1"/>
    <property type="molecule type" value="Genomic_DNA"/>
</dbReference>
<dbReference type="OrthoDB" id="9008741at2"/>
<keyword evidence="1" id="KW-0472">Membrane</keyword>